<dbReference type="PRINTS" id="PR01078">
    <property type="entry name" value="AMINACHANNEL"/>
</dbReference>
<keyword evidence="7" id="KW-0915">Sodium</keyword>
<dbReference type="AlphaFoldDB" id="A0A4Y2DHE7"/>
<protein>
    <submittedName>
        <fullName evidence="13">Uncharacterized protein</fullName>
    </submittedName>
</protein>
<dbReference type="Gene3D" id="2.60.470.10">
    <property type="entry name" value="Acid-sensing ion channels like domains"/>
    <property type="match status" value="1"/>
</dbReference>
<keyword evidence="9" id="KW-0472">Membrane</keyword>
<keyword evidence="4 12" id="KW-0894">Sodium channel</keyword>
<keyword evidence="8 12" id="KW-0406">Ion transport</keyword>
<evidence type="ECO:0000256" key="9">
    <source>
        <dbReference type="ARBA" id="ARBA00023136"/>
    </source>
</evidence>
<dbReference type="PANTHER" id="PTHR11690:SF248">
    <property type="entry name" value="PICKPOCKET 17, ISOFORM A"/>
    <property type="match status" value="1"/>
</dbReference>
<evidence type="ECO:0000313" key="14">
    <source>
        <dbReference type="Proteomes" id="UP000499080"/>
    </source>
</evidence>
<evidence type="ECO:0000256" key="6">
    <source>
        <dbReference type="ARBA" id="ARBA00022989"/>
    </source>
</evidence>
<dbReference type="Pfam" id="PF00858">
    <property type="entry name" value="ASC"/>
    <property type="match status" value="1"/>
</dbReference>
<evidence type="ECO:0000256" key="10">
    <source>
        <dbReference type="ARBA" id="ARBA00023201"/>
    </source>
</evidence>
<comment type="subcellular location">
    <subcellularLocation>
        <location evidence="1">Membrane</location>
        <topology evidence="1">Multi-pass membrane protein</topology>
    </subcellularLocation>
</comment>
<evidence type="ECO:0000256" key="4">
    <source>
        <dbReference type="ARBA" id="ARBA00022461"/>
    </source>
</evidence>
<dbReference type="OrthoDB" id="6021021at2759"/>
<proteinExistence type="inferred from homology"/>
<dbReference type="EMBL" id="BGPR01000369">
    <property type="protein sequence ID" value="GBM16172.1"/>
    <property type="molecule type" value="Genomic_DNA"/>
</dbReference>
<keyword evidence="14" id="KW-1185">Reference proteome</keyword>
<keyword evidence="11 12" id="KW-0407">Ion channel</keyword>
<dbReference type="InterPro" id="IPR001873">
    <property type="entry name" value="ENaC"/>
</dbReference>
<comment type="caution">
    <text evidence="13">The sequence shown here is derived from an EMBL/GenBank/DDBJ whole genome shotgun (WGS) entry which is preliminary data.</text>
</comment>
<gene>
    <name evidence="13" type="ORF">AVEN_126441_1</name>
</gene>
<evidence type="ECO:0000256" key="5">
    <source>
        <dbReference type="ARBA" id="ARBA00022692"/>
    </source>
</evidence>
<keyword evidence="5 12" id="KW-0812">Transmembrane</keyword>
<organism evidence="13 14">
    <name type="scientific">Araneus ventricosus</name>
    <name type="common">Orbweaver spider</name>
    <name type="synonym">Epeira ventricosa</name>
    <dbReference type="NCBI Taxonomy" id="182803"/>
    <lineage>
        <taxon>Eukaryota</taxon>
        <taxon>Metazoa</taxon>
        <taxon>Ecdysozoa</taxon>
        <taxon>Arthropoda</taxon>
        <taxon>Chelicerata</taxon>
        <taxon>Arachnida</taxon>
        <taxon>Araneae</taxon>
        <taxon>Araneomorphae</taxon>
        <taxon>Entelegynae</taxon>
        <taxon>Araneoidea</taxon>
        <taxon>Araneidae</taxon>
        <taxon>Araneus</taxon>
    </lineage>
</organism>
<evidence type="ECO:0000256" key="7">
    <source>
        <dbReference type="ARBA" id="ARBA00023053"/>
    </source>
</evidence>
<evidence type="ECO:0000313" key="13">
    <source>
        <dbReference type="EMBL" id="GBM16172.1"/>
    </source>
</evidence>
<name>A0A4Y2DHE7_ARAVE</name>
<keyword evidence="6" id="KW-1133">Transmembrane helix</keyword>
<evidence type="ECO:0000256" key="12">
    <source>
        <dbReference type="RuleBase" id="RU000679"/>
    </source>
</evidence>
<dbReference type="GO" id="GO:0015280">
    <property type="term" value="F:ligand-gated sodium channel activity"/>
    <property type="evidence" value="ECO:0007669"/>
    <property type="project" value="TreeGrafter"/>
</dbReference>
<evidence type="ECO:0000256" key="11">
    <source>
        <dbReference type="ARBA" id="ARBA00023303"/>
    </source>
</evidence>
<comment type="similarity">
    <text evidence="2 12">Belongs to the amiloride-sensitive sodium channel (TC 1.A.6) family.</text>
</comment>
<evidence type="ECO:0000256" key="8">
    <source>
        <dbReference type="ARBA" id="ARBA00023065"/>
    </source>
</evidence>
<reference evidence="13 14" key="1">
    <citation type="journal article" date="2019" name="Sci. Rep.">
        <title>Orb-weaving spider Araneus ventricosus genome elucidates the spidroin gene catalogue.</title>
        <authorList>
            <person name="Kono N."/>
            <person name="Nakamura H."/>
            <person name="Ohtoshi R."/>
            <person name="Moran D.A.P."/>
            <person name="Shinohara A."/>
            <person name="Yoshida Y."/>
            <person name="Fujiwara M."/>
            <person name="Mori M."/>
            <person name="Tomita M."/>
            <person name="Arakawa K."/>
        </authorList>
    </citation>
    <scope>NUCLEOTIDE SEQUENCE [LARGE SCALE GENOMIC DNA]</scope>
</reference>
<evidence type="ECO:0000256" key="1">
    <source>
        <dbReference type="ARBA" id="ARBA00004141"/>
    </source>
</evidence>
<dbReference type="GO" id="GO:0005886">
    <property type="term" value="C:plasma membrane"/>
    <property type="evidence" value="ECO:0007669"/>
    <property type="project" value="TreeGrafter"/>
</dbReference>
<sequence>MTPRSDVLYHDIITIACDWRFDLYFDPDFGNCYSFSARGKNGDVLSASEADFWQDENDLILLLDVELEEFNEKRRDPGLVLTVHGVDILPDIHTDGIQVEPGFNYNFAVQQSITKLLPFPYKTNCTDFSTLQWVSEDSFPSPRMCTVRCSQYFQLSNCGFVTERLSMFYSALPWDPDEITEEQKDCARKMERKTKLYCKSLCGLPCEDMRFEVAVDTRHLTNEAVLSFNPRLEMREILRNRRDNLAMVRIYYKSIERKIYEHVPKYDNQELFSYLGGYSGVWLGFSLLNMYELLEIVVATIKFALTKPREQTTSDQKIQKQPFCTQNSKKLFEDVIVTDSLVFVPKNQTLWKLKNRKP</sequence>
<keyword evidence="3 12" id="KW-0813">Transport</keyword>
<keyword evidence="10 12" id="KW-0739">Sodium transport</keyword>
<evidence type="ECO:0000256" key="2">
    <source>
        <dbReference type="ARBA" id="ARBA00007193"/>
    </source>
</evidence>
<accession>A0A4Y2DHE7</accession>
<dbReference type="Proteomes" id="UP000499080">
    <property type="component" value="Unassembled WGS sequence"/>
</dbReference>
<dbReference type="PANTHER" id="PTHR11690">
    <property type="entry name" value="AMILORIDE-SENSITIVE SODIUM CHANNEL-RELATED"/>
    <property type="match status" value="1"/>
</dbReference>
<evidence type="ECO:0000256" key="3">
    <source>
        <dbReference type="ARBA" id="ARBA00022448"/>
    </source>
</evidence>